<gene>
    <name evidence="4" type="ORF">COW72_00840</name>
</gene>
<evidence type="ECO:0000313" key="5">
    <source>
        <dbReference type="Proteomes" id="UP000230778"/>
    </source>
</evidence>
<name>A0A2H0FL29_9BACT</name>
<dbReference type="Gene3D" id="2.60.40.790">
    <property type="match status" value="1"/>
</dbReference>
<dbReference type="SUPFAM" id="SSF49764">
    <property type="entry name" value="HSP20-like chaperones"/>
    <property type="match status" value="1"/>
</dbReference>
<feature type="domain" description="SHSP" evidence="3">
    <location>
        <begin position="1"/>
        <end position="81"/>
    </location>
</feature>
<evidence type="ECO:0000256" key="2">
    <source>
        <dbReference type="RuleBase" id="RU003616"/>
    </source>
</evidence>
<sequence>EFVDISFERDIIIIRGKREKPSEEKEDYFSQECYWGPFSREIILPVEVDPNLAEATMKEGILTIRLPKIEREKKRVIKVRA</sequence>
<dbReference type="CDD" id="cd06464">
    <property type="entry name" value="ACD_sHsps-like"/>
    <property type="match status" value="1"/>
</dbReference>
<dbReference type="Pfam" id="PF00011">
    <property type="entry name" value="HSP20"/>
    <property type="match status" value="1"/>
</dbReference>
<dbReference type="PROSITE" id="PS01031">
    <property type="entry name" value="SHSP"/>
    <property type="match status" value="1"/>
</dbReference>
<dbReference type="InterPro" id="IPR002068">
    <property type="entry name" value="A-crystallin/Hsp20_dom"/>
</dbReference>
<evidence type="ECO:0000259" key="3">
    <source>
        <dbReference type="PROSITE" id="PS01031"/>
    </source>
</evidence>
<organism evidence="4 5">
    <name type="scientific">Candidatus Nealsonbacteria bacterium CG18_big_fil_WC_8_21_14_2_50_37_10</name>
    <dbReference type="NCBI Taxonomy" id="1974717"/>
    <lineage>
        <taxon>Bacteria</taxon>
        <taxon>Candidatus Nealsoniibacteriota</taxon>
    </lineage>
</organism>
<protein>
    <submittedName>
        <fullName evidence="4">Heat-shock protein</fullName>
    </submittedName>
</protein>
<accession>A0A2H0FL29</accession>
<evidence type="ECO:0000256" key="1">
    <source>
        <dbReference type="PROSITE-ProRule" id="PRU00285"/>
    </source>
</evidence>
<dbReference type="AlphaFoldDB" id="A0A2H0FL29"/>
<proteinExistence type="inferred from homology"/>
<comment type="similarity">
    <text evidence="1 2">Belongs to the small heat shock protein (HSP20) family.</text>
</comment>
<dbReference type="EMBL" id="PCUC01000046">
    <property type="protein sequence ID" value="PIQ07345.1"/>
    <property type="molecule type" value="Genomic_DNA"/>
</dbReference>
<evidence type="ECO:0000313" key="4">
    <source>
        <dbReference type="EMBL" id="PIQ07345.1"/>
    </source>
</evidence>
<reference evidence="4 5" key="1">
    <citation type="submission" date="2017-09" db="EMBL/GenBank/DDBJ databases">
        <title>Depth-based differentiation of microbial function through sediment-hosted aquifers and enrichment of novel symbionts in the deep terrestrial subsurface.</title>
        <authorList>
            <person name="Probst A.J."/>
            <person name="Ladd B."/>
            <person name="Jarett J.K."/>
            <person name="Geller-Mcgrath D.E."/>
            <person name="Sieber C.M."/>
            <person name="Emerson J.B."/>
            <person name="Anantharaman K."/>
            <person name="Thomas B.C."/>
            <person name="Malmstrom R."/>
            <person name="Stieglmeier M."/>
            <person name="Klingl A."/>
            <person name="Woyke T."/>
            <person name="Ryan C.M."/>
            <person name="Banfield J.F."/>
        </authorList>
    </citation>
    <scope>NUCLEOTIDE SEQUENCE [LARGE SCALE GENOMIC DNA]</scope>
    <source>
        <strain evidence="4">CG18_big_fil_WC_8_21_14_2_50_37_10</strain>
    </source>
</reference>
<feature type="non-terminal residue" evidence="4">
    <location>
        <position position="1"/>
    </location>
</feature>
<dbReference type="Proteomes" id="UP000230778">
    <property type="component" value="Unassembled WGS sequence"/>
</dbReference>
<dbReference type="InterPro" id="IPR008978">
    <property type="entry name" value="HSP20-like_chaperone"/>
</dbReference>
<comment type="caution">
    <text evidence="4">The sequence shown here is derived from an EMBL/GenBank/DDBJ whole genome shotgun (WGS) entry which is preliminary data.</text>
</comment>